<accession>A0AAV5AM17</accession>
<feature type="coiled-coil region" evidence="1">
    <location>
        <begin position="123"/>
        <end position="182"/>
    </location>
</feature>
<keyword evidence="3" id="KW-1185">Reference proteome</keyword>
<keyword evidence="1" id="KW-0175">Coiled coil</keyword>
<comment type="caution">
    <text evidence="2">The sequence shown here is derived from an EMBL/GenBank/DDBJ whole genome shotgun (WGS) entry which is preliminary data.</text>
</comment>
<proteinExistence type="predicted"/>
<organism evidence="2 3">
    <name type="scientific">Clathrus columnatus</name>
    <dbReference type="NCBI Taxonomy" id="1419009"/>
    <lineage>
        <taxon>Eukaryota</taxon>
        <taxon>Fungi</taxon>
        <taxon>Dikarya</taxon>
        <taxon>Basidiomycota</taxon>
        <taxon>Agaricomycotina</taxon>
        <taxon>Agaricomycetes</taxon>
        <taxon>Phallomycetidae</taxon>
        <taxon>Phallales</taxon>
        <taxon>Clathraceae</taxon>
        <taxon>Clathrus</taxon>
    </lineage>
</organism>
<dbReference type="Proteomes" id="UP001050691">
    <property type="component" value="Unassembled WGS sequence"/>
</dbReference>
<sequence>MPSLLDAIDRLAYTANSLNIIALDSQQEDASPFTQAMLYSSLQNIIREADETEYNLFTFVNDASHTPLEGQGRLGRKDFGTATPLKTHRTNGMIKDEEPEVYLEATLRYLDGFYTIKPLPGMRAHLQSLVDRLNNARDQLEEVQESMQLIQREGNYSFDSQIREEEKRINELKVKVLQLRKRVGDITISTFQF</sequence>
<evidence type="ECO:0000313" key="2">
    <source>
        <dbReference type="EMBL" id="GJJ13961.1"/>
    </source>
</evidence>
<evidence type="ECO:0000256" key="1">
    <source>
        <dbReference type="SAM" id="Coils"/>
    </source>
</evidence>
<protein>
    <submittedName>
        <fullName evidence="2">Uncharacterized protein</fullName>
    </submittedName>
</protein>
<gene>
    <name evidence="2" type="ORF">Clacol_008218</name>
</gene>
<evidence type="ECO:0000313" key="3">
    <source>
        <dbReference type="Proteomes" id="UP001050691"/>
    </source>
</evidence>
<dbReference type="EMBL" id="BPWL01000009">
    <property type="protein sequence ID" value="GJJ13961.1"/>
    <property type="molecule type" value="Genomic_DNA"/>
</dbReference>
<dbReference type="AlphaFoldDB" id="A0AAV5AM17"/>
<reference evidence="2" key="1">
    <citation type="submission" date="2021-10" db="EMBL/GenBank/DDBJ databases">
        <title>De novo Genome Assembly of Clathrus columnatus (Basidiomycota, Fungi) Using Illumina and Nanopore Sequence Data.</title>
        <authorList>
            <person name="Ogiso-Tanaka E."/>
            <person name="Itagaki H."/>
            <person name="Hosoya T."/>
            <person name="Hosaka K."/>
        </authorList>
    </citation>
    <scope>NUCLEOTIDE SEQUENCE</scope>
    <source>
        <strain evidence="2">MO-923</strain>
    </source>
</reference>
<name>A0AAV5AM17_9AGAM</name>